<keyword evidence="1" id="KW-0472">Membrane</keyword>
<evidence type="ECO:0000313" key="4">
    <source>
        <dbReference type="EMBL" id="TCP08283.1"/>
    </source>
</evidence>
<name>A0A2S5T2L4_9BURK</name>
<sequence length="87" mass="10126">MSANKERSSAYWRATLRLLTAILIVWAVVSYGFGIIWKPALDSIKLGGYPLGFWIAHQGAIYLYVVLIFFYAWRMKKIDREHDVDED</sequence>
<feature type="domain" description="Sodium symporter small subunit" evidence="2">
    <location>
        <begin position="9"/>
        <end position="85"/>
    </location>
</feature>
<dbReference type="Pfam" id="PF13937">
    <property type="entry name" value="DUF4212"/>
    <property type="match status" value="1"/>
</dbReference>
<evidence type="ECO:0000313" key="6">
    <source>
        <dbReference type="Proteomes" id="UP000294772"/>
    </source>
</evidence>
<dbReference type="Proteomes" id="UP000239406">
    <property type="component" value="Unassembled WGS sequence"/>
</dbReference>
<evidence type="ECO:0000259" key="2">
    <source>
        <dbReference type="Pfam" id="PF13937"/>
    </source>
</evidence>
<keyword evidence="1" id="KW-0812">Transmembrane</keyword>
<dbReference type="EMBL" id="SLXF01000003">
    <property type="protein sequence ID" value="TCP08283.1"/>
    <property type="molecule type" value="Genomic_DNA"/>
</dbReference>
<accession>A0A2S5T2L4</accession>
<dbReference type="NCBIfam" id="TIGR03647">
    <property type="entry name" value="Na_symport_sm"/>
    <property type="match status" value="1"/>
</dbReference>
<dbReference type="AlphaFoldDB" id="A0A2S5T2L4"/>
<evidence type="ECO:0000313" key="3">
    <source>
        <dbReference type="EMBL" id="PPE69107.1"/>
    </source>
</evidence>
<comment type="caution">
    <text evidence="3">The sequence shown here is derived from an EMBL/GenBank/DDBJ whole genome shotgun (WGS) entry which is preliminary data.</text>
</comment>
<dbReference type="Proteomes" id="UP000294772">
    <property type="component" value="Unassembled WGS sequence"/>
</dbReference>
<keyword evidence="1" id="KW-1133">Transmembrane helix</keyword>
<dbReference type="OrthoDB" id="9797746at2"/>
<proteinExistence type="predicted"/>
<keyword evidence="5" id="KW-1185">Reference proteome</keyword>
<reference evidence="4 6" key="2">
    <citation type="submission" date="2019-03" db="EMBL/GenBank/DDBJ databases">
        <title>Genomic Encyclopedia of Type Strains, Phase IV (KMG-IV): sequencing the most valuable type-strain genomes for metagenomic binning, comparative biology and taxonomic classification.</title>
        <authorList>
            <person name="Goeker M."/>
        </authorList>
    </citation>
    <scope>NUCLEOTIDE SEQUENCE [LARGE SCALE GENOMIC DNA]</scope>
    <source>
        <strain evidence="4 6">DSM 15264</strain>
    </source>
</reference>
<feature type="transmembrane region" description="Helical" evidence="1">
    <location>
        <begin position="49"/>
        <end position="73"/>
    </location>
</feature>
<feature type="transmembrane region" description="Helical" evidence="1">
    <location>
        <begin position="16"/>
        <end position="37"/>
    </location>
</feature>
<dbReference type="EMBL" id="PSNY01000015">
    <property type="protein sequence ID" value="PPE69107.1"/>
    <property type="molecule type" value="Genomic_DNA"/>
</dbReference>
<gene>
    <name evidence="3" type="ORF">C1702_13750</name>
    <name evidence="4" type="ORF">EV676_103316</name>
</gene>
<evidence type="ECO:0000256" key="1">
    <source>
        <dbReference type="SAM" id="Phobius"/>
    </source>
</evidence>
<dbReference type="InterPro" id="IPR019886">
    <property type="entry name" value="Na_symporter_ssu"/>
</dbReference>
<dbReference type="RefSeq" id="WP_104358284.1">
    <property type="nucleotide sequence ID" value="NZ_CP064338.1"/>
</dbReference>
<evidence type="ECO:0000313" key="5">
    <source>
        <dbReference type="Proteomes" id="UP000239406"/>
    </source>
</evidence>
<reference evidence="3 5" key="1">
    <citation type="submission" date="2018-02" db="EMBL/GenBank/DDBJ databases">
        <title>Reclassifiation of [Polyangium] brachysporum DSM 7029 as Guopingzhaonella breviflexa gen. nov., sp. nov., a member of the family Comamonadaceae.</title>
        <authorList>
            <person name="Tang B."/>
        </authorList>
    </citation>
    <scope>NUCLEOTIDE SEQUENCE [LARGE SCALE GENOMIC DNA]</scope>
    <source>
        <strain evidence="3 5">DSM 15344</strain>
    </source>
</reference>
<protein>
    <submittedName>
        <fullName evidence="3">DUF4212 domain-containing protein</fullName>
    </submittedName>
    <submittedName>
        <fullName evidence="4">Solute:sodium symporter small subunit</fullName>
    </submittedName>
</protein>
<organism evidence="3 5">
    <name type="scientific">Caldimonas thermodepolymerans</name>
    <dbReference type="NCBI Taxonomy" id="215580"/>
    <lineage>
        <taxon>Bacteria</taxon>
        <taxon>Pseudomonadati</taxon>
        <taxon>Pseudomonadota</taxon>
        <taxon>Betaproteobacteria</taxon>
        <taxon>Burkholderiales</taxon>
        <taxon>Sphaerotilaceae</taxon>
        <taxon>Caldimonas</taxon>
    </lineage>
</organism>